<organism evidence="2 3">
    <name type="scientific">Arcticibacter svalbardensis MN12-7</name>
    <dbReference type="NCBI Taxonomy" id="1150600"/>
    <lineage>
        <taxon>Bacteria</taxon>
        <taxon>Pseudomonadati</taxon>
        <taxon>Bacteroidota</taxon>
        <taxon>Sphingobacteriia</taxon>
        <taxon>Sphingobacteriales</taxon>
        <taxon>Sphingobacteriaceae</taxon>
        <taxon>Arcticibacter</taxon>
    </lineage>
</organism>
<keyword evidence="1" id="KW-1133">Transmembrane helix</keyword>
<feature type="transmembrane region" description="Helical" evidence="1">
    <location>
        <begin position="6"/>
        <end position="27"/>
    </location>
</feature>
<comment type="caution">
    <text evidence="2">The sequence shown here is derived from an EMBL/GenBank/DDBJ whole genome shotgun (WGS) entry which is preliminary data.</text>
</comment>
<keyword evidence="1" id="KW-0812">Transmembrane</keyword>
<proteinExistence type="predicted"/>
<reference evidence="2 3" key="1">
    <citation type="journal article" date="2013" name="Genome Announc.">
        <title>Draft Genome Sequence of Arcticibacter svalbardensis Strain MN12-7T, a Member of the Family Sphingobacteriaceae Isolated from an Arctic Soil Sample.</title>
        <authorList>
            <person name="Shivaji S."/>
            <person name="Ara S."/>
            <person name="Prasad S."/>
            <person name="Manasa B.P."/>
            <person name="Begum Z."/>
            <person name="Singh A."/>
            <person name="Kumar Pinnaka A."/>
        </authorList>
    </citation>
    <scope>NUCLEOTIDE SEQUENCE [LARGE SCALE GENOMIC DNA]</scope>
    <source>
        <strain evidence="2 3">MN12-7</strain>
    </source>
</reference>
<protein>
    <submittedName>
        <fullName evidence="2">Uncharacterized protein</fullName>
    </submittedName>
</protein>
<keyword evidence="3" id="KW-1185">Reference proteome</keyword>
<evidence type="ECO:0000313" key="3">
    <source>
        <dbReference type="Proteomes" id="UP000014174"/>
    </source>
</evidence>
<evidence type="ECO:0000256" key="1">
    <source>
        <dbReference type="SAM" id="Phobius"/>
    </source>
</evidence>
<accession>R9GT63</accession>
<name>R9GT63_9SPHI</name>
<dbReference type="Proteomes" id="UP000014174">
    <property type="component" value="Unassembled WGS sequence"/>
</dbReference>
<evidence type="ECO:0000313" key="2">
    <source>
        <dbReference type="EMBL" id="EOR94906.1"/>
    </source>
</evidence>
<keyword evidence="1" id="KW-0472">Membrane</keyword>
<dbReference type="EMBL" id="AQPN01000072">
    <property type="protein sequence ID" value="EOR94906.1"/>
    <property type="molecule type" value="Genomic_DNA"/>
</dbReference>
<gene>
    <name evidence="2" type="ORF">ADIARSV_1940</name>
</gene>
<dbReference type="STRING" id="1150600.ADIARSV_1940"/>
<dbReference type="AlphaFoldDB" id="R9GT63"/>
<sequence length="50" mass="6020">MNKWKSSLFGLFFNSLKLVIFIFIKLLEIQMKLDPKQINNFKKNGFLRID</sequence>